<evidence type="ECO:0000313" key="9">
    <source>
        <dbReference type="EMBL" id="ANJ28142.1"/>
    </source>
</evidence>
<dbReference type="SUPFAM" id="SSF161098">
    <property type="entry name" value="MetI-like"/>
    <property type="match status" value="1"/>
</dbReference>
<evidence type="ECO:0000256" key="6">
    <source>
        <dbReference type="ARBA" id="ARBA00023136"/>
    </source>
</evidence>
<dbReference type="GO" id="GO:0005886">
    <property type="term" value="C:plasma membrane"/>
    <property type="evidence" value="ECO:0007669"/>
    <property type="project" value="UniProtKB-SubCell"/>
</dbReference>
<dbReference type="InterPro" id="IPR000515">
    <property type="entry name" value="MetI-like"/>
</dbReference>
<feature type="transmembrane region" description="Helical" evidence="7">
    <location>
        <begin position="113"/>
        <end position="136"/>
    </location>
</feature>
<keyword evidence="10" id="KW-1185">Reference proteome</keyword>
<keyword evidence="5 7" id="KW-1133">Transmembrane helix</keyword>
<feature type="transmembrane region" description="Helical" evidence="7">
    <location>
        <begin position="273"/>
        <end position="292"/>
    </location>
</feature>
<gene>
    <name evidence="9" type="ORF">ATC03_16920</name>
</gene>
<proteinExistence type="inferred from homology"/>
<feature type="transmembrane region" description="Helical" evidence="7">
    <location>
        <begin position="20"/>
        <end position="42"/>
    </location>
</feature>
<evidence type="ECO:0000256" key="5">
    <source>
        <dbReference type="ARBA" id="ARBA00022989"/>
    </source>
</evidence>
<accession>A0A191WIV2</accession>
<evidence type="ECO:0000256" key="4">
    <source>
        <dbReference type="ARBA" id="ARBA00022692"/>
    </source>
</evidence>
<dbReference type="InterPro" id="IPR050809">
    <property type="entry name" value="UgpAE/MalFG_permease"/>
</dbReference>
<sequence>MTATSTPLNRPVRRRRRGLIGWAFIAPFAAVFIFATVLPLGYSFVLSLFQERMIGGVSFVGFENYVQQLTDPDFWSAVGRVGVFVAIQAPLMMALALLAALALDSARLHAPAVFRLGIFLPYAVPGVVATLLWGYIYGSKFGLVGDLNEMFGWSLANPLSSALILPSISNIGLWLYVGYNMLVFYAALRVIPTELYEAATIDGAGAWRIMFSIKLPAIWPAIIVAATFSIIGGFQLFNEPNILRALVPNVISSDFTPNMYAYTLSFAGGQYNAAAAVALIMGAITAVVAFLVQRRGFRRDI</sequence>
<dbReference type="PANTHER" id="PTHR43227:SF8">
    <property type="entry name" value="DIACETYLCHITOBIOSE UPTAKE SYSTEM PERMEASE PROTEIN DASB"/>
    <property type="match status" value="1"/>
</dbReference>
<dbReference type="KEGG" id="agy:ATC03_16920"/>
<reference evidence="10" key="2">
    <citation type="submission" date="2016-01" db="EMBL/GenBank/DDBJ databases">
        <title>Complete genome sequence of Agromyces aureus AR33T and comparison with related organisms.</title>
        <authorList>
            <person name="Corretto E."/>
            <person name="Antonielli L."/>
            <person name="Sessitsch A."/>
            <person name="Brader G."/>
        </authorList>
    </citation>
    <scope>NUCLEOTIDE SEQUENCE [LARGE SCALE GENOMIC DNA]</scope>
    <source>
        <strain evidence="10">AR33</strain>
    </source>
</reference>
<evidence type="ECO:0000256" key="7">
    <source>
        <dbReference type="RuleBase" id="RU363032"/>
    </source>
</evidence>
<dbReference type="GO" id="GO:0055085">
    <property type="term" value="P:transmembrane transport"/>
    <property type="evidence" value="ECO:0007669"/>
    <property type="project" value="InterPro"/>
</dbReference>
<keyword evidence="6 7" id="KW-0472">Membrane</keyword>
<dbReference type="PANTHER" id="PTHR43227">
    <property type="entry name" value="BLL4140 PROTEIN"/>
    <property type="match status" value="1"/>
</dbReference>
<dbReference type="PROSITE" id="PS50928">
    <property type="entry name" value="ABC_TM1"/>
    <property type="match status" value="1"/>
</dbReference>
<reference evidence="9 10" key="1">
    <citation type="journal article" date="2016" name="Int. J. Syst. Evol. Microbiol.">
        <title>Agromyces aureus sp. nov., isolated from the rhizosphere of Salix caprea L. grown in a heavy-metal-contaminated soil.</title>
        <authorList>
            <person name="Corretto E."/>
            <person name="Antonielli L."/>
            <person name="Sessitsch A."/>
            <person name="Compant S."/>
            <person name="Gorfer M."/>
            <person name="Kuffner M."/>
            <person name="Brader G."/>
        </authorList>
    </citation>
    <scope>NUCLEOTIDE SEQUENCE [LARGE SCALE GENOMIC DNA]</scope>
    <source>
        <strain evidence="9 10">AR33</strain>
    </source>
</reference>
<keyword evidence="2 7" id="KW-0813">Transport</keyword>
<keyword evidence="4 7" id="KW-0812">Transmembrane</keyword>
<organism evidence="9 10">
    <name type="scientific">Agromyces aureus</name>
    <dbReference type="NCBI Taxonomy" id="453304"/>
    <lineage>
        <taxon>Bacteria</taxon>
        <taxon>Bacillati</taxon>
        <taxon>Actinomycetota</taxon>
        <taxon>Actinomycetes</taxon>
        <taxon>Micrococcales</taxon>
        <taxon>Microbacteriaceae</taxon>
        <taxon>Agromyces</taxon>
    </lineage>
</organism>
<comment type="subcellular location">
    <subcellularLocation>
        <location evidence="1 7">Cell membrane</location>
        <topology evidence="1 7">Multi-pass membrane protein</topology>
    </subcellularLocation>
</comment>
<dbReference type="AlphaFoldDB" id="A0A191WIV2"/>
<evidence type="ECO:0000256" key="2">
    <source>
        <dbReference type="ARBA" id="ARBA00022448"/>
    </source>
</evidence>
<dbReference type="RefSeq" id="WP_067879678.1">
    <property type="nucleotide sequence ID" value="NZ_CP013979.1"/>
</dbReference>
<evidence type="ECO:0000256" key="1">
    <source>
        <dbReference type="ARBA" id="ARBA00004651"/>
    </source>
</evidence>
<dbReference type="CDD" id="cd06261">
    <property type="entry name" value="TM_PBP2"/>
    <property type="match status" value="1"/>
</dbReference>
<dbReference type="EMBL" id="CP013979">
    <property type="protein sequence ID" value="ANJ28142.1"/>
    <property type="molecule type" value="Genomic_DNA"/>
</dbReference>
<feature type="transmembrane region" description="Helical" evidence="7">
    <location>
        <begin position="156"/>
        <end position="179"/>
    </location>
</feature>
<evidence type="ECO:0000259" key="8">
    <source>
        <dbReference type="PROSITE" id="PS50928"/>
    </source>
</evidence>
<name>A0A191WIV2_9MICO</name>
<dbReference type="Pfam" id="PF00528">
    <property type="entry name" value="BPD_transp_1"/>
    <property type="match status" value="1"/>
</dbReference>
<dbReference type="STRING" id="453304.ATC03_16920"/>
<evidence type="ECO:0000313" key="10">
    <source>
        <dbReference type="Proteomes" id="UP000078437"/>
    </source>
</evidence>
<feature type="transmembrane region" description="Helical" evidence="7">
    <location>
        <begin position="217"/>
        <end position="237"/>
    </location>
</feature>
<protein>
    <submittedName>
        <fullName evidence="9">Sugar ABC transporter permease</fullName>
    </submittedName>
</protein>
<feature type="domain" description="ABC transmembrane type-1" evidence="8">
    <location>
        <begin position="78"/>
        <end position="292"/>
    </location>
</feature>
<comment type="similarity">
    <text evidence="7">Belongs to the binding-protein-dependent transport system permease family.</text>
</comment>
<dbReference type="InterPro" id="IPR035906">
    <property type="entry name" value="MetI-like_sf"/>
</dbReference>
<dbReference type="Gene3D" id="1.10.3720.10">
    <property type="entry name" value="MetI-like"/>
    <property type="match status" value="1"/>
</dbReference>
<evidence type="ECO:0000256" key="3">
    <source>
        <dbReference type="ARBA" id="ARBA00022475"/>
    </source>
</evidence>
<keyword evidence="3" id="KW-1003">Cell membrane</keyword>
<dbReference type="OrthoDB" id="3210259at2"/>
<dbReference type="Proteomes" id="UP000078437">
    <property type="component" value="Chromosome"/>
</dbReference>
<feature type="transmembrane region" description="Helical" evidence="7">
    <location>
        <begin position="81"/>
        <end position="101"/>
    </location>
</feature>